<reference evidence="7" key="1">
    <citation type="submission" date="2020-04" db="EMBL/GenBank/DDBJ databases">
        <title>Draft genome resource of the tomato pathogen Pseudocercospora fuligena.</title>
        <authorList>
            <person name="Zaccaron A."/>
        </authorList>
    </citation>
    <scope>NUCLEOTIDE SEQUENCE</scope>
    <source>
        <strain evidence="7">PF001</strain>
    </source>
</reference>
<proteinExistence type="inferred from homology"/>
<dbReference type="Pfam" id="PF01494">
    <property type="entry name" value="FAD_binding_3"/>
    <property type="match status" value="2"/>
</dbReference>
<feature type="domain" description="FAD-binding" evidence="6">
    <location>
        <begin position="312"/>
        <end position="352"/>
    </location>
</feature>
<sequence length="427" mass="46923">MGLNILIVGGGLGGFAAAAYLRKNHNVTVLERNQLDFSRNDYAIGVICNAYNLLQKIGIKDENLDMTVMVKTWTRTAQNEPIYTRDFDTRKTYGTPSILLRRSKLHKELHRLATNPEPDEKPAEVIENFRVTKIDCETATAYSEDGRSFSADLLIGADGINSVVRSAVLSDDGTGNREAPAVTHDLIAFMKTIPASAFAEIPELSWFGDPVNSGGLASWAAPDDSVTKPGSVFTKRRLLAAHMSPTEAAIIGYTTEQEFGPQFDKMKTSIIKGVPASRAITEFQGFYQPLVDMFEAGDGKVDVWRIRDIDPVDRWYRGKAVLMGDAVHAVTPHAGQGCNMAVEDAEALGFLLKDAKTAEDIQAAFPLFIKVRKDRVQYTAKASRQMGALLSKEEMERLGEFDRAEFGKKTYGYVGAEAALRAAEVRA</sequence>
<comment type="caution">
    <text evidence="7">The sequence shown here is derived from an EMBL/GenBank/DDBJ whole genome shotgun (WGS) entry which is preliminary data.</text>
</comment>
<dbReference type="InterPro" id="IPR002938">
    <property type="entry name" value="FAD-bd"/>
</dbReference>
<dbReference type="EMBL" id="JABCIY010000244">
    <property type="protein sequence ID" value="KAF7186953.1"/>
    <property type="molecule type" value="Genomic_DNA"/>
</dbReference>
<keyword evidence="4" id="KW-0560">Oxidoreductase</keyword>
<evidence type="ECO:0000256" key="4">
    <source>
        <dbReference type="ARBA" id="ARBA00023002"/>
    </source>
</evidence>
<dbReference type="GO" id="GO:0071949">
    <property type="term" value="F:FAD binding"/>
    <property type="evidence" value="ECO:0007669"/>
    <property type="project" value="InterPro"/>
</dbReference>
<accession>A0A8H6R9H8</accession>
<dbReference type="PANTHER" id="PTHR13789">
    <property type="entry name" value="MONOOXYGENASE"/>
    <property type="match status" value="1"/>
</dbReference>
<dbReference type="Gene3D" id="3.50.50.60">
    <property type="entry name" value="FAD/NAD(P)-binding domain"/>
    <property type="match status" value="1"/>
</dbReference>
<evidence type="ECO:0000256" key="2">
    <source>
        <dbReference type="ARBA" id="ARBA00022630"/>
    </source>
</evidence>
<comment type="similarity">
    <text evidence="1">Belongs to the paxM FAD-dependent monooxygenase family.</text>
</comment>
<dbReference type="InterPro" id="IPR050493">
    <property type="entry name" value="FAD-dep_Monooxygenase_BioMet"/>
</dbReference>
<evidence type="ECO:0000313" key="7">
    <source>
        <dbReference type="EMBL" id="KAF7186953.1"/>
    </source>
</evidence>
<keyword evidence="8" id="KW-1185">Reference proteome</keyword>
<feature type="domain" description="FAD-binding" evidence="6">
    <location>
        <begin position="4"/>
        <end position="168"/>
    </location>
</feature>
<dbReference type="AlphaFoldDB" id="A0A8H6R9H8"/>
<protein>
    <submittedName>
        <fullName evidence="7">6-hydroxynicotinate 3-monooxygenase</fullName>
    </submittedName>
</protein>
<dbReference type="PRINTS" id="PR00420">
    <property type="entry name" value="RNGMNOXGNASE"/>
</dbReference>
<dbReference type="InterPro" id="IPR036188">
    <property type="entry name" value="FAD/NAD-bd_sf"/>
</dbReference>
<evidence type="ECO:0000256" key="1">
    <source>
        <dbReference type="ARBA" id="ARBA00007992"/>
    </source>
</evidence>
<organism evidence="7 8">
    <name type="scientific">Pseudocercospora fuligena</name>
    <dbReference type="NCBI Taxonomy" id="685502"/>
    <lineage>
        <taxon>Eukaryota</taxon>
        <taxon>Fungi</taxon>
        <taxon>Dikarya</taxon>
        <taxon>Ascomycota</taxon>
        <taxon>Pezizomycotina</taxon>
        <taxon>Dothideomycetes</taxon>
        <taxon>Dothideomycetidae</taxon>
        <taxon>Mycosphaerellales</taxon>
        <taxon>Mycosphaerellaceae</taxon>
        <taxon>Pseudocercospora</taxon>
    </lineage>
</organism>
<evidence type="ECO:0000259" key="6">
    <source>
        <dbReference type="Pfam" id="PF01494"/>
    </source>
</evidence>
<name>A0A8H6R9H8_9PEZI</name>
<dbReference type="GO" id="GO:0004497">
    <property type="term" value="F:monooxygenase activity"/>
    <property type="evidence" value="ECO:0007669"/>
    <property type="project" value="UniProtKB-KW"/>
</dbReference>
<evidence type="ECO:0000256" key="5">
    <source>
        <dbReference type="ARBA" id="ARBA00023033"/>
    </source>
</evidence>
<keyword evidence="5 7" id="KW-0503">Monooxygenase</keyword>
<evidence type="ECO:0000313" key="8">
    <source>
        <dbReference type="Proteomes" id="UP000660729"/>
    </source>
</evidence>
<gene>
    <name evidence="7" type="ORF">HII31_11747</name>
</gene>
<dbReference type="PANTHER" id="PTHR13789:SF314">
    <property type="entry name" value="FAD-BINDING DOMAIN-CONTAINING PROTEIN"/>
    <property type="match status" value="1"/>
</dbReference>
<dbReference type="OrthoDB" id="9993796at2759"/>
<keyword evidence="2" id="KW-0285">Flavoprotein</keyword>
<dbReference type="Proteomes" id="UP000660729">
    <property type="component" value="Unassembled WGS sequence"/>
</dbReference>
<evidence type="ECO:0000256" key="3">
    <source>
        <dbReference type="ARBA" id="ARBA00022827"/>
    </source>
</evidence>
<dbReference type="SUPFAM" id="SSF51905">
    <property type="entry name" value="FAD/NAD(P)-binding domain"/>
    <property type="match status" value="1"/>
</dbReference>
<keyword evidence="3" id="KW-0274">FAD</keyword>